<keyword evidence="2" id="KW-1185">Reference proteome</keyword>
<name>A0A518N1T4_9GAMM</name>
<dbReference type="RefSeq" id="WP_144889919.1">
    <property type="nucleotide sequence ID" value="NZ_CP042218.1"/>
</dbReference>
<sequence>MPPMIDARAQQEAVTRLFDLARAGDVDNVEFDQLDSLVYSRLLETYNCDRRDGGGGTSAS</sequence>
<organism evidence="1 2">
    <name type="scientific">Luteimonas granuli</name>
    <dbReference type="NCBI Taxonomy" id="1176533"/>
    <lineage>
        <taxon>Bacteria</taxon>
        <taxon>Pseudomonadati</taxon>
        <taxon>Pseudomonadota</taxon>
        <taxon>Gammaproteobacteria</taxon>
        <taxon>Lysobacterales</taxon>
        <taxon>Lysobacteraceae</taxon>
        <taxon>Luteimonas</taxon>
    </lineage>
</organism>
<dbReference type="EMBL" id="CP042218">
    <property type="protein sequence ID" value="QDW65890.1"/>
    <property type="molecule type" value="Genomic_DNA"/>
</dbReference>
<reference evidence="1 2" key="1">
    <citation type="submission" date="2019-07" db="EMBL/GenBank/DDBJ databases">
        <title>Full genome sequence of Luteimonas sp. Gr-4.</title>
        <authorList>
            <person name="Im W.-T."/>
        </authorList>
    </citation>
    <scope>NUCLEOTIDE SEQUENCE [LARGE SCALE GENOMIC DNA]</scope>
    <source>
        <strain evidence="1 2">Gr-4</strain>
    </source>
</reference>
<evidence type="ECO:0000313" key="2">
    <source>
        <dbReference type="Proteomes" id="UP000316584"/>
    </source>
</evidence>
<dbReference type="OrthoDB" id="6026512at2"/>
<dbReference type="AlphaFoldDB" id="A0A518N1T4"/>
<dbReference type="KEGG" id="lug:FPZ22_02420"/>
<dbReference type="Proteomes" id="UP000316584">
    <property type="component" value="Chromosome"/>
</dbReference>
<proteinExistence type="predicted"/>
<accession>A0A518N1T4</accession>
<gene>
    <name evidence="1" type="ORF">FPZ22_02420</name>
</gene>
<protein>
    <submittedName>
        <fullName evidence="1">Uncharacterized protein</fullName>
    </submittedName>
</protein>
<evidence type="ECO:0000313" key="1">
    <source>
        <dbReference type="EMBL" id="QDW65890.1"/>
    </source>
</evidence>